<keyword evidence="1" id="KW-1133">Transmembrane helix</keyword>
<evidence type="ECO:0000313" key="2">
    <source>
        <dbReference type="EMBL" id="OBT92884.1"/>
    </source>
</evidence>
<keyword evidence="1" id="KW-0472">Membrane</keyword>
<organism evidence="2 3">
    <name type="scientific">Pseudogymnoascus verrucosus</name>
    <dbReference type="NCBI Taxonomy" id="342668"/>
    <lineage>
        <taxon>Eukaryota</taxon>
        <taxon>Fungi</taxon>
        <taxon>Dikarya</taxon>
        <taxon>Ascomycota</taxon>
        <taxon>Pezizomycotina</taxon>
        <taxon>Leotiomycetes</taxon>
        <taxon>Thelebolales</taxon>
        <taxon>Thelebolaceae</taxon>
        <taxon>Pseudogymnoascus</taxon>
    </lineage>
</organism>
<evidence type="ECO:0000256" key="1">
    <source>
        <dbReference type="SAM" id="Phobius"/>
    </source>
</evidence>
<feature type="transmembrane region" description="Helical" evidence="1">
    <location>
        <begin position="33"/>
        <end position="63"/>
    </location>
</feature>
<dbReference type="Proteomes" id="UP000091956">
    <property type="component" value="Unassembled WGS sequence"/>
</dbReference>
<dbReference type="GeneID" id="28842321"/>
<dbReference type="RefSeq" id="XP_018126617.1">
    <property type="nucleotide sequence ID" value="XM_018278353.1"/>
</dbReference>
<keyword evidence="1" id="KW-0812">Transmembrane</keyword>
<protein>
    <submittedName>
        <fullName evidence="2">Uncharacterized protein</fullName>
    </submittedName>
</protein>
<dbReference type="STRING" id="342668.A0A1B8GAN1"/>
<gene>
    <name evidence="2" type="ORF">VE01_08935</name>
</gene>
<dbReference type="AlphaFoldDB" id="A0A1B8GAN1"/>
<keyword evidence="3" id="KW-1185">Reference proteome</keyword>
<accession>A0A1B8GAN1</accession>
<sequence length="272" mass="32360">MMSIRAEMRELLDTWSDWATPADNRIQSCLNNIWASFLFILCFLLAVVVKGYLISAYLLSFIWPWSSRNRKTNGLQQFAFRAGNTISVVPHQEQNQDITRKSENILFHRIPFEIRRQILMQAFGDQTVHMDLQFRYPLELADECLFYDYHARIEGTSMNPWDWYVAIDCFLMEKQGKEETRMHRADVEGLKCWRNTPGRIEDVSDGVLDSGVEGRRKGFWIHICIYDVELDKCRNYSYDQDRHDLYNLGPERYRFREETVIDTNSFVYHSDY</sequence>
<proteinExistence type="predicted"/>
<name>A0A1B8GAN1_9PEZI</name>
<dbReference type="EMBL" id="KV460260">
    <property type="protein sequence ID" value="OBT92884.1"/>
    <property type="molecule type" value="Genomic_DNA"/>
</dbReference>
<reference evidence="2 3" key="1">
    <citation type="submission" date="2016-03" db="EMBL/GenBank/DDBJ databases">
        <title>Comparative genomics of Pseudogymnoascus destructans, the fungus causing white-nose syndrome of bats.</title>
        <authorList>
            <person name="Palmer J.M."/>
            <person name="Drees K.P."/>
            <person name="Foster J.T."/>
            <person name="Lindner D.L."/>
        </authorList>
    </citation>
    <scope>NUCLEOTIDE SEQUENCE [LARGE SCALE GENOMIC DNA]</scope>
    <source>
        <strain evidence="2 3">UAMH 10579</strain>
    </source>
</reference>
<dbReference type="OrthoDB" id="515692at2759"/>
<reference evidence="3" key="2">
    <citation type="journal article" date="2018" name="Nat. Commun.">
        <title>Extreme sensitivity to ultraviolet light in the fungal pathogen causing white-nose syndrome of bats.</title>
        <authorList>
            <person name="Palmer J.M."/>
            <person name="Drees K.P."/>
            <person name="Foster J.T."/>
            <person name="Lindner D.L."/>
        </authorList>
    </citation>
    <scope>NUCLEOTIDE SEQUENCE [LARGE SCALE GENOMIC DNA]</scope>
    <source>
        <strain evidence="3">UAMH 10579</strain>
    </source>
</reference>
<evidence type="ECO:0000313" key="3">
    <source>
        <dbReference type="Proteomes" id="UP000091956"/>
    </source>
</evidence>